<organism evidence="2 3">
    <name type="scientific">Ancylobacter vacuolatus</name>
    <dbReference type="NCBI Taxonomy" id="223389"/>
    <lineage>
        <taxon>Bacteria</taxon>
        <taxon>Pseudomonadati</taxon>
        <taxon>Pseudomonadota</taxon>
        <taxon>Alphaproteobacteria</taxon>
        <taxon>Hyphomicrobiales</taxon>
        <taxon>Xanthobacteraceae</taxon>
        <taxon>Ancylobacter</taxon>
    </lineage>
</organism>
<accession>A0ABU0DBA2</accession>
<evidence type="ECO:0000313" key="3">
    <source>
        <dbReference type="Proteomes" id="UP001238467"/>
    </source>
</evidence>
<keyword evidence="3" id="KW-1185">Reference proteome</keyword>
<name>A0ABU0DBA2_9HYPH</name>
<feature type="compositionally biased region" description="Basic and acidic residues" evidence="1">
    <location>
        <begin position="1"/>
        <end position="19"/>
    </location>
</feature>
<reference evidence="2 3" key="1">
    <citation type="submission" date="2023-07" db="EMBL/GenBank/DDBJ databases">
        <title>Genomic Encyclopedia of Type Strains, Phase IV (KMG-IV): sequencing the most valuable type-strain genomes for metagenomic binning, comparative biology and taxonomic classification.</title>
        <authorList>
            <person name="Goeker M."/>
        </authorList>
    </citation>
    <scope>NUCLEOTIDE SEQUENCE [LARGE SCALE GENOMIC DNA]</scope>
    <source>
        <strain evidence="2 3">DSM 1277</strain>
    </source>
</reference>
<proteinExistence type="predicted"/>
<protein>
    <submittedName>
        <fullName evidence="2">Uncharacterized protein</fullName>
    </submittedName>
</protein>
<feature type="region of interest" description="Disordered" evidence="1">
    <location>
        <begin position="1"/>
        <end position="21"/>
    </location>
</feature>
<dbReference type="RefSeq" id="WP_307056498.1">
    <property type="nucleotide sequence ID" value="NZ_JAUSUH010000001.1"/>
</dbReference>
<dbReference type="Proteomes" id="UP001238467">
    <property type="component" value="Unassembled WGS sequence"/>
</dbReference>
<evidence type="ECO:0000256" key="1">
    <source>
        <dbReference type="SAM" id="MobiDB-lite"/>
    </source>
</evidence>
<evidence type="ECO:0000313" key="2">
    <source>
        <dbReference type="EMBL" id="MDQ0345690.1"/>
    </source>
</evidence>
<sequence length="52" mass="5760">MRDDCERTEDAAAQDDRSRSGWLPPQLKVVVIDELTTGVSGFNFDGDFSPQS</sequence>
<dbReference type="EMBL" id="JAUSUH010000001">
    <property type="protein sequence ID" value="MDQ0345690.1"/>
    <property type="molecule type" value="Genomic_DNA"/>
</dbReference>
<gene>
    <name evidence="2" type="ORF">J2S76_000091</name>
</gene>
<comment type="caution">
    <text evidence="2">The sequence shown here is derived from an EMBL/GenBank/DDBJ whole genome shotgun (WGS) entry which is preliminary data.</text>
</comment>